<dbReference type="InterPro" id="IPR014036">
    <property type="entry name" value="DeoR-like_C"/>
</dbReference>
<evidence type="ECO:0000256" key="3">
    <source>
        <dbReference type="ARBA" id="ARBA00023015"/>
    </source>
</evidence>
<comment type="caution">
    <text evidence="8">The sequence shown here is derived from an EMBL/GenBank/DDBJ whole genome shotgun (WGS) entry which is preliminary data.</text>
</comment>
<dbReference type="PANTHER" id="PTHR30363">
    <property type="entry name" value="HTH-TYPE TRANSCRIPTIONAL REGULATOR SRLR-RELATED"/>
    <property type="match status" value="1"/>
</dbReference>
<organism evidence="8 9">
    <name type="scientific">Serinibacter arcticus</name>
    <dbReference type="NCBI Taxonomy" id="1655435"/>
    <lineage>
        <taxon>Bacteria</taxon>
        <taxon>Bacillati</taxon>
        <taxon>Actinomycetota</taxon>
        <taxon>Actinomycetes</taxon>
        <taxon>Micrococcales</taxon>
        <taxon>Beutenbergiaceae</taxon>
        <taxon>Serinibacter</taxon>
    </lineage>
</organism>
<proteinExistence type="predicted"/>
<dbReference type="GO" id="GO:0003677">
    <property type="term" value="F:DNA binding"/>
    <property type="evidence" value="ECO:0007669"/>
    <property type="project" value="UniProtKB-KW"/>
</dbReference>
<dbReference type="OrthoDB" id="7688673at2"/>
<evidence type="ECO:0000256" key="5">
    <source>
        <dbReference type="ARBA" id="ARBA00023163"/>
    </source>
</evidence>
<dbReference type="PRINTS" id="PR00037">
    <property type="entry name" value="HTHLACR"/>
</dbReference>
<dbReference type="Pfam" id="PF00455">
    <property type="entry name" value="DeoRC"/>
    <property type="match status" value="1"/>
</dbReference>
<accession>A0A2U1ZYG1</accession>
<dbReference type="GO" id="GO:0003700">
    <property type="term" value="F:DNA-binding transcription factor activity"/>
    <property type="evidence" value="ECO:0007669"/>
    <property type="project" value="InterPro"/>
</dbReference>
<dbReference type="Pfam" id="PF08220">
    <property type="entry name" value="HTH_DeoR"/>
    <property type="match status" value="1"/>
</dbReference>
<keyword evidence="9" id="KW-1185">Reference proteome</keyword>
<dbReference type="PANTHER" id="PTHR30363:SF4">
    <property type="entry name" value="GLYCEROL-3-PHOSPHATE REGULON REPRESSOR"/>
    <property type="match status" value="1"/>
</dbReference>
<dbReference type="EMBL" id="PYHR01000002">
    <property type="protein sequence ID" value="PWD51963.1"/>
    <property type="molecule type" value="Genomic_DNA"/>
</dbReference>
<evidence type="ECO:0000256" key="2">
    <source>
        <dbReference type="ARBA" id="ARBA00022491"/>
    </source>
</evidence>
<feature type="domain" description="HTH deoR-type" evidence="7">
    <location>
        <begin position="3"/>
        <end position="58"/>
    </location>
</feature>
<dbReference type="SUPFAM" id="SSF100950">
    <property type="entry name" value="NagB/RpiA/CoA transferase-like"/>
    <property type="match status" value="1"/>
</dbReference>
<dbReference type="InterPro" id="IPR018356">
    <property type="entry name" value="Tscrpt_reg_HTH_DeoR_CS"/>
</dbReference>
<dbReference type="RefSeq" id="WP_109230346.1">
    <property type="nucleotide sequence ID" value="NZ_PYHR01000002.1"/>
</dbReference>
<dbReference type="SMART" id="SM01134">
    <property type="entry name" value="DeoRC"/>
    <property type="match status" value="1"/>
</dbReference>
<sequence>MLTAERRAHLLAVLARDGKVVAKAEAAALGLSEDTIRRDLRDLADEGLVQRVYGGALPVAPAAQPYSARTMIATASKERVARRAVTLVEPGMTVVLDGGTTALALAHALPSHLRATIITPSPLVAVALAETTDAEIVLLGGVLHRHSLVVGGALAAEAVSGLSADLFLLGVTGVHPGAGLTTGEIEDAATKRAIAGRSAATYVLASAEKLGAASPHRVLELGEIAGLVTDGDEHPVLGELRSAGVTVLG</sequence>
<evidence type="ECO:0000259" key="7">
    <source>
        <dbReference type="PROSITE" id="PS51000"/>
    </source>
</evidence>
<evidence type="ECO:0000256" key="1">
    <source>
        <dbReference type="ARBA" id="ARBA00021390"/>
    </source>
</evidence>
<evidence type="ECO:0000313" key="9">
    <source>
        <dbReference type="Proteomes" id="UP000245166"/>
    </source>
</evidence>
<reference evidence="8 9" key="1">
    <citation type="submission" date="2018-03" db="EMBL/GenBank/DDBJ databases">
        <title>Genome assembly of novel Miniimonas species PCH200.</title>
        <authorList>
            <person name="Thakur V."/>
            <person name="Kumar V."/>
            <person name="Singh D."/>
        </authorList>
    </citation>
    <scope>NUCLEOTIDE SEQUENCE [LARGE SCALE GENOMIC DNA]</scope>
    <source>
        <strain evidence="8 9">PCH200</strain>
    </source>
</reference>
<comment type="function">
    <text evidence="6">Repressor of the lactose catabolism operon. Galactose-6-phosphate is the inducer.</text>
</comment>
<keyword evidence="5" id="KW-0804">Transcription</keyword>
<dbReference type="InterPro" id="IPR050313">
    <property type="entry name" value="Carb_Metab_HTH_regulators"/>
</dbReference>
<keyword evidence="3" id="KW-0805">Transcription regulation</keyword>
<evidence type="ECO:0000256" key="6">
    <source>
        <dbReference type="ARBA" id="ARBA00024937"/>
    </source>
</evidence>
<dbReference type="SUPFAM" id="SSF46785">
    <property type="entry name" value="Winged helix' DNA-binding domain"/>
    <property type="match status" value="1"/>
</dbReference>
<dbReference type="InterPro" id="IPR036390">
    <property type="entry name" value="WH_DNA-bd_sf"/>
</dbReference>
<dbReference type="InterPro" id="IPR037171">
    <property type="entry name" value="NagB/RpiA_transferase-like"/>
</dbReference>
<evidence type="ECO:0000256" key="4">
    <source>
        <dbReference type="ARBA" id="ARBA00023125"/>
    </source>
</evidence>
<dbReference type="InterPro" id="IPR001034">
    <property type="entry name" value="DeoR_HTH"/>
</dbReference>
<keyword evidence="4" id="KW-0238">DNA-binding</keyword>
<dbReference type="Gene3D" id="3.40.50.1360">
    <property type="match status" value="1"/>
</dbReference>
<dbReference type="Proteomes" id="UP000245166">
    <property type="component" value="Unassembled WGS sequence"/>
</dbReference>
<keyword evidence="2" id="KW-0678">Repressor</keyword>
<dbReference type="PROSITE" id="PS51000">
    <property type="entry name" value="HTH_DEOR_2"/>
    <property type="match status" value="1"/>
</dbReference>
<protein>
    <recommendedName>
        <fullName evidence="1">Lactose phosphotransferase system repressor</fullName>
    </recommendedName>
</protein>
<dbReference type="AlphaFoldDB" id="A0A2U1ZYG1"/>
<dbReference type="SMART" id="SM00420">
    <property type="entry name" value="HTH_DEOR"/>
    <property type="match status" value="1"/>
</dbReference>
<gene>
    <name evidence="8" type="ORF">C8046_16255</name>
</gene>
<evidence type="ECO:0000313" key="8">
    <source>
        <dbReference type="EMBL" id="PWD51963.1"/>
    </source>
</evidence>
<name>A0A2U1ZYG1_9MICO</name>
<dbReference type="PROSITE" id="PS00894">
    <property type="entry name" value="HTH_DEOR_1"/>
    <property type="match status" value="1"/>
</dbReference>